<evidence type="ECO:0008006" key="4">
    <source>
        <dbReference type="Google" id="ProtNLM"/>
    </source>
</evidence>
<sequence>MYINVAGRQIEIPNRELKKPALQPGFAYNRLSWSSASAIAAAAVSTGKAAERDYFWALEECGMGGFLGEPKRQKRDHIQNAPSSSSHTFLDVNNDSTADGENSSGNYLTAAYFDAPSSGALSSPPPPTVVDTHKYAGDVARRPESRETIRSRLFSAYTYHQSSTGHMKVDENLIMNFSCDDEECMKQQMEATFDLRGYLHSEGLSAALTFYCASIKKGKPLLSFARALGLFVLWRMVLVTCSPRKPTIAVSLRLIQYIPHTWPNDPQAIFDMAYGLWDFHSHQSGVIRASSGQSHRARNGPKMLYDALDVYRDMLHDEESTPEGSPGLSPLEELDARCPCCFGPRKEGDLAKNKVDHLVSVGRALYRLSGRTKKSQKECIYFGP</sequence>
<gene>
    <name evidence="2" type="ORF">C361_02954</name>
</gene>
<dbReference type="PANTHER" id="PTHR33096:SF1">
    <property type="entry name" value="CXC1-LIKE CYSTEINE CLUSTER ASSOCIATED WITH KDZ TRANSPOSASES DOMAIN-CONTAINING PROTEIN"/>
    <property type="match status" value="1"/>
</dbReference>
<reference evidence="2 3" key="1">
    <citation type="submission" date="2017-06" db="EMBL/GenBank/DDBJ databases">
        <title>Global population genomics of the pathogenic fungus Cryptococcus neoformans var. grubii.</title>
        <authorList>
            <person name="Cuomo C."/>
            <person name="Litvintseva A."/>
            <person name="Chen Y."/>
            <person name="Young S."/>
            <person name="Zeng Q."/>
            <person name="Chapman S."/>
            <person name="Gujja S."/>
            <person name="Saif S."/>
            <person name="Birren B."/>
        </authorList>
    </citation>
    <scope>NUCLEOTIDE SEQUENCE [LARGE SCALE GENOMIC DNA]</scope>
    <source>
        <strain evidence="2 3">Tu259-1</strain>
    </source>
</reference>
<evidence type="ECO:0000313" key="2">
    <source>
        <dbReference type="EMBL" id="OXG22823.1"/>
    </source>
</evidence>
<evidence type="ECO:0000256" key="1">
    <source>
        <dbReference type="SAM" id="MobiDB-lite"/>
    </source>
</evidence>
<dbReference type="PANTHER" id="PTHR33096">
    <property type="entry name" value="CXC2 DOMAIN-CONTAINING PROTEIN"/>
    <property type="match status" value="1"/>
</dbReference>
<comment type="caution">
    <text evidence="2">The sequence shown here is derived from an EMBL/GenBank/DDBJ whole genome shotgun (WGS) entry which is preliminary data.</text>
</comment>
<feature type="compositionally biased region" description="Polar residues" evidence="1">
    <location>
        <begin position="80"/>
        <end position="102"/>
    </location>
</feature>
<evidence type="ECO:0000313" key="3">
    <source>
        <dbReference type="Proteomes" id="UP000199727"/>
    </source>
</evidence>
<name>A0A854QDL9_CRYNE</name>
<organism evidence="2 3">
    <name type="scientific">Cryptococcus neoformans Tu259-1</name>
    <dbReference type="NCBI Taxonomy" id="1230072"/>
    <lineage>
        <taxon>Eukaryota</taxon>
        <taxon>Fungi</taxon>
        <taxon>Dikarya</taxon>
        <taxon>Basidiomycota</taxon>
        <taxon>Agaricomycotina</taxon>
        <taxon>Tremellomycetes</taxon>
        <taxon>Tremellales</taxon>
        <taxon>Cryptococcaceae</taxon>
        <taxon>Cryptococcus</taxon>
        <taxon>Cryptococcus neoformans species complex</taxon>
    </lineage>
</organism>
<proteinExistence type="predicted"/>
<protein>
    <recommendedName>
        <fullName evidence="4">CxC1-like cysteine cluster associated with KDZ transposases domain-containing protein</fullName>
    </recommendedName>
</protein>
<dbReference type="EMBL" id="AMKT01000038">
    <property type="protein sequence ID" value="OXG22823.1"/>
    <property type="molecule type" value="Genomic_DNA"/>
</dbReference>
<feature type="region of interest" description="Disordered" evidence="1">
    <location>
        <begin position="72"/>
        <end position="102"/>
    </location>
</feature>
<dbReference type="AlphaFoldDB" id="A0A854QDL9"/>
<dbReference type="Proteomes" id="UP000199727">
    <property type="component" value="Unassembled WGS sequence"/>
</dbReference>
<accession>A0A854QDL9</accession>